<dbReference type="GO" id="GO:0016020">
    <property type="term" value="C:membrane"/>
    <property type="evidence" value="ECO:0007669"/>
    <property type="project" value="UniProtKB-SubCell"/>
</dbReference>
<dbReference type="EMBL" id="CDRZ01000286">
    <property type="protein sequence ID" value="CEO90392.1"/>
    <property type="molecule type" value="Genomic_DNA"/>
</dbReference>
<reference evidence="8" key="1">
    <citation type="submission" date="2015-01" db="EMBL/GenBank/DDBJ databases">
        <authorList>
            <person name="Manzoor Shahid"/>
            <person name="Zubair Saima"/>
        </authorList>
    </citation>
    <scope>NUCLEOTIDE SEQUENCE [LARGE SCALE GENOMIC DNA]</scope>
    <source>
        <strain evidence="8">Sp3</strain>
    </source>
</reference>
<evidence type="ECO:0000313" key="8">
    <source>
        <dbReference type="Proteomes" id="UP000046155"/>
    </source>
</evidence>
<keyword evidence="3 5" id="KW-1133">Transmembrane helix</keyword>
<name>A0A0B7MRV1_9FIRM</name>
<keyword evidence="8" id="KW-1185">Reference proteome</keyword>
<dbReference type="AlphaFoldDB" id="A0A0B7MRV1"/>
<protein>
    <submittedName>
        <fullName evidence="7">Putative ABC-type transport system, permease component</fullName>
    </submittedName>
</protein>
<dbReference type="Proteomes" id="UP000046155">
    <property type="component" value="Unassembled WGS sequence"/>
</dbReference>
<feature type="domain" description="ABC-2 type transporter transmembrane" evidence="6">
    <location>
        <begin position="52"/>
        <end position="228"/>
    </location>
</feature>
<sequence>MRNTSRLILGELHRLVIYKILPISLLVAIFWVIILLFVSKEDALNVAPLFVIIDVCMMSILLIGASHHLEKQEGTIKSMMMMPISLGQILIAKFVASLVLGIESVIIISAALFFIHGLTFNYALLLFFIIIAGAVHAAIAFFLSLSSKDFSSMLVLLMAYLIPLGIPTMLFAFGMIDAKYEWILMLSPVHSSSNLITSAISGKFEVSKVIIGCVYLVLLTAALFKFAVYPKFKNNAVRG</sequence>
<feature type="transmembrane region" description="Helical" evidence="5">
    <location>
        <begin position="209"/>
        <end position="228"/>
    </location>
</feature>
<evidence type="ECO:0000259" key="6">
    <source>
        <dbReference type="Pfam" id="PF12698"/>
    </source>
</evidence>
<organism evidence="7 8">
    <name type="scientific">Syntrophaceticus schinkii</name>
    <dbReference type="NCBI Taxonomy" id="499207"/>
    <lineage>
        <taxon>Bacteria</taxon>
        <taxon>Bacillati</taxon>
        <taxon>Bacillota</taxon>
        <taxon>Clostridia</taxon>
        <taxon>Thermoanaerobacterales</taxon>
        <taxon>Thermoanaerobacterales Family III. Incertae Sedis</taxon>
        <taxon>Syntrophaceticus</taxon>
    </lineage>
</organism>
<feature type="transmembrane region" description="Helical" evidence="5">
    <location>
        <begin position="90"/>
        <end position="116"/>
    </location>
</feature>
<dbReference type="RefSeq" id="WP_044666157.1">
    <property type="nucleotide sequence ID" value="NZ_CDRZ01000286.1"/>
</dbReference>
<keyword evidence="2 5" id="KW-0812">Transmembrane</keyword>
<evidence type="ECO:0000256" key="1">
    <source>
        <dbReference type="ARBA" id="ARBA00004141"/>
    </source>
</evidence>
<dbReference type="OrthoDB" id="2966568at2"/>
<evidence type="ECO:0000256" key="3">
    <source>
        <dbReference type="ARBA" id="ARBA00022989"/>
    </source>
</evidence>
<accession>A0A0B7MRV1</accession>
<dbReference type="GO" id="GO:0140359">
    <property type="term" value="F:ABC-type transporter activity"/>
    <property type="evidence" value="ECO:0007669"/>
    <property type="project" value="InterPro"/>
</dbReference>
<evidence type="ECO:0000256" key="5">
    <source>
        <dbReference type="SAM" id="Phobius"/>
    </source>
</evidence>
<feature type="transmembrane region" description="Helical" evidence="5">
    <location>
        <begin position="45"/>
        <end position="69"/>
    </location>
</feature>
<dbReference type="InterPro" id="IPR013525">
    <property type="entry name" value="ABC2_TM"/>
</dbReference>
<feature type="transmembrane region" description="Helical" evidence="5">
    <location>
        <begin position="20"/>
        <end position="39"/>
    </location>
</feature>
<evidence type="ECO:0000256" key="4">
    <source>
        <dbReference type="ARBA" id="ARBA00023136"/>
    </source>
</evidence>
<feature type="transmembrane region" description="Helical" evidence="5">
    <location>
        <begin position="122"/>
        <end position="143"/>
    </location>
</feature>
<comment type="subcellular location">
    <subcellularLocation>
        <location evidence="1">Membrane</location>
        <topology evidence="1">Multi-pass membrane protein</topology>
    </subcellularLocation>
</comment>
<dbReference type="Pfam" id="PF12698">
    <property type="entry name" value="ABC2_membrane_3"/>
    <property type="match status" value="1"/>
</dbReference>
<feature type="transmembrane region" description="Helical" evidence="5">
    <location>
        <begin position="155"/>
        <end position="176"/>
    </location>
</feature>
<gene>
    <name evidence="7" type="ORF">SSCH_850003</name>
</gene>
<evidence type="ECO:0000313" key="7">
    <source>
        <dbReference type="EMBL" id="CEO90392.1"/>
    </source>
</evidence>
<keyword evidence="4 5" id="KW-0472">Membrane</keyword>
<evidence type="ECO:0000256" key="2">
    <source>
        <dbReference type="ARBA" id="ARBA00022692"/>
    </source>
</evidence>
<proteinExistence type="predicted"/>